<evidence type="ECO:0000313" key="3">
    <source>
        <dbReference type="Proteomes" id="UP001597187"/>
    </source>
</evidence>
<reference evidence="2 3" key="1">
    <citation type="journal article" date="2019" name="Int. J. Syst. Evol. Microbiol.">
        <title>The Global Catalogue of Microorganisms (GCM) 10K type strain sequencing project: providing services to taxonomists for standard genome sequencing and annotation.</title>
        <authorList>
            <consortium name="The Broad Institute Genomics Platform"/>
            <consortium name="The Broad Institute Genome Sequencing Center for Infectious Disease"/>
            <person name="Wu L."/>
            <person name="Ma J."/>
        </authorList>
    </citation>
    <scope>NUCLEOTIDE SEQUENCE [LARGE SCALE GENOMIC DNA]</scope>
    <source>
        <strain evidence="2 3">CGMCC 1.12563</strain>
    </source>
</reference>
<name>A0ABD6B1T7_9EURY</name>
<proteinExistence type="predicted"/>
<keyword evidence="3" id="KW-1185">Reference proteome</keyword>
<gene>
    <name evidence="2" type="ORF">ACFSBT_19850</name>
</gene>
<dbReference type="InterPro" id="IPR055768">
    <property type="entry name" value="DUF7344"/>
</dbReference>
<comment type="caution">
    <text evidence="2">The sequence shown here is derived from an EMBL/GenBank/DDBJ whole genome shotgun (WGS) entry which is preliminary data.</text>
</comment>
<dbReference type="AlphaFoldDB" id="A0ABD6B1T7"/>
<dbReference type="EMBL" id="JBHUDC010000008">
    <property type="protein sequence ID" value="MFD1515538.1"/>
    <property type="molecule type" value="Genomic_DNA"/>
</dbReference>
<organism evidence="2 3">
    <name type="scientific">Halomarina rubra</name>
    <dbReference type="NCBI Taxonomy" id="2071873"/>
    <lineage>
        <taxon>Archaea</taxon>
        <taxon>Methanobacteriati</taxon>
        <taxon>Methanobacteriota</taxon>
        <taxon>Stenosarchaea group</taxon>
        <taxon>Halobacteria</taxon>
        <taxon>Halobacteriales</taxon>
        <taxon>Natronomonadaceae</taxon>
        <taxon>Halomarina</taxon>
    </lineage>
</organism>
<sequence>MTVPHVDGETTVTMPTTDETFSLLTNVYRRRLLVALLSESRVDTADLVPDPAAEVPTRLHHVHLPKLDEADFVDWNRERDVVARGERYGAVEPLVRMLAENPSKLPPGWV</sequence>
<accession>A0ABD6B1T7</accession>
<evidence type="ECO:0000313" key="2">
    <source>
        <dbReference type="EMBL" id="MFD1515538.1"/>
    </source>
</evidence>
<protein>
    <recommendedName>
        <fullName evidence="1">DUF7344 domain-containing protein</fullName>
    </recommendedName>
</protein>
<evidence type="ECO:0000259" key="1">
    <source>
        <dbReference type="Pfam" id="PF24035"/>
    </source>
</evidence>
<dbReference type="Proteomes" id="UP001597187">
    <property type="component" value="Unassembled WGS sequence"/>
</dbReference>
<dbReference type="Pfam" id="PF24035">
    <property type="entry name" value="DUF7344"/>
    <property type="match status" value="1"/>
</dbReference>
<feature type="domain" description="DUF7344" evidence="1">
    <location>
        <begin position="54"/>
        <end position="82"/>
    </location>
</feature>
<dbReference type="RefSeq" id="WP_250875451.1">
    <property type="nucleotide sequence ID" value="NZ_JALXFV010000008.1"/>
</dbReference>